<reference evidence="3" key="1">
    <citation type="submission" date="2022-04" db="EMBL/GenBank/DDBJ databases">
        <title>Carnegiea gigantea Genome sequencing and assembly v2.</title>
        <authorList>
            <person name="Copetti D."/>
            <person name="Sanderson M.J."/>
            <person name="Burquez A."/>
            <person name="Wojciechowski M.F."/>
        </authorList>
    </citation>
    <scope>NUCLEOTIDE SEQUENCE</scope>
    <source>
        <strain evidence="3">SGP5-SGP5p</strain>
        <tissue evidence="3">Aerial part</tissue>
    </source>
</reference>
<keyword evidence="4" id="KW-1185">Reference proteome</keyword>
<name>A0A9Q1QG02_9CARY</name>
<dbReference type="EMBL" id="JAKOGI010000196">
    <property type="protein sequence ID" value="KAJ8440191.1"/>
    <property type="molecule type" value="Genomic_DNA"/>
</dbReference>
<evidence type="ECO:0000256" key="2">
    <source>
        <dbReference type="SAM" id="SignalP"/>
    </source>
</evidence>
<protein>
    <recommendedName>
        <fullName evidence="5">ATP synthase protein MI25</fullName>
    </recommendedName>
</protein>
<evidence type="ECO:0000313" key="4">
    <source>
        <dbReference type="Proteomes" id="UP001153076"/>
    </source>
</evidence>
<feature type="chain" id="PRO_5040509735" description="ATP synthase protein MI25" evidence="2">
    <location>
        <begin position="26"/>
        <end position="232"/>
    </location>
</feature>
<feature type="compositionally biased region" description="Basic and acidic residues" evidence="1">
    <location>
        <begin position="207"/>
        <end position="218"/>
    </location>
</feature>
<evidence type="ECO:0000256" key="1">
    <source>
        <dbReference type="SAM" id="MobiDB-lite"/>
    </source>
</evidence>
<feature type="region of interest" description="Disordered" evidence="1">
    <location>
        <begin position="198"/>
        <end position="232"/>
    </location>
</feature>
<comment type="caution">
    <text evidence="3">The sequence shown here is derived from an EMBL/GenBank/DDBJ whole genome shotgun (WGS) entry which is preliminary data.</text>
</comment>
<feature type="signal peptide" evidence="2">
    <location>
        <begin position="1"/>
        <end position="25"/>
    </location>
</feature>
<dbReference type="AlphaFoldDB" id="A0A9Q1QG02"/>
<dbReference type="OrthoDB" id="10544843at2759"/>
<dbReference type="Proteomes" id="UP001153076">
    <property type="component" value="Unassembled WGS sequence"/>
</dbReference>
<keyword evidence="2" id="KW-0732">Signal</keyword>
<evidence type="ECO:0000313" key="3">
    <source>
        <dbReference type="EMBL" id="KAJ8440191.1"/>
    </source>
</evidence>
<gene>
    <name evidence="3" type="ORF">Cgig2_023956</name>
</gene>
<accession>A0A9Q1QG02</accession>
<proteinExistence type="predicted"/>
<evidence type="ECO:0008006" key="5">
    <source>
        <dbReference type="Google" id="ProtNLM"/>
    </source>
</evidence>
<sequence length="232" mass="25489">MQGSYPQRSLLRLLIFHLLLHLWELQLVRVSPSAFLISTKYNAEVTSNISASIDKTPFFPSLRPSKFSKPLSILFTFNLKLLAVSISREMMTDAGCLEVNLASFLLPESSNKPERSNPQEREIISKAFNSAGLMDPSSVILLLEGPGSPPVSTRAVSLPSCSGCSGVPQVVWSKPSWRFDSARALNPKSVTFRFSFSSSSKFSGFRSRAENSNSKEDQPSPAKSHISTESIS</sequence>
<organism evidence="3 4">
    <name type="scientific">Carnegiea gigantea</name>
    <dbReference type="NCBI Taxonomy" id="171969"/>
    <lineage>
        <taxon>Eukaryota</taxon>
        <taxon>Viridiplantae</taxon>
        <taxon>Streptophyta</taxon>
        <taxon>Embryophyta</taxon>
        <taxon>Tracheophyta</taxon>
        <taxon>Spermatophyta</taxon>
        <taxon>Magnoliopsida</taxon>
        <taxon>eudicotyledons</taxon>
        <taxon>Gunneridae</taxon>
        <taxon>Pentapetalae</taxon>
        <taxon>Caryophyllales</taxon>
        <taxon>Cactineae</taxon>
        <taxon>Cactaceae</taxon>
        <taxon>Cactoideae</taxon>
        <taxon>Echinocereeae</taxon>
        <taxon>Carnegiea</taxon>
    </lineage>
</organism>